<feature type="transmembrane region" description="Helical" evidence="6">
    <location>
        <begin position="188"/>
        <end position="210"/>
    </location>
</feature>
<dbReference type="Proteomes" id="UP000292702">
    <property type="component" value="Unassembled WGS sequence"/>
</dbReference>
<sequence>MESSTTVGSTDRGAVDSPEKVQNAPFKPGSDFWLSYVAIIMATLLSALDLTAVSTALPTITSELDGADKFVWIGSAYSLASTAILPLSGGLANIFGRKPIMLISIALFAIGSALSGAAQNMNMLIAARTLQGIGGGGILNLTEVIIADLVPLAHRGLYQGVLALTWSFAAGIGPPIGGALAEKGAWRWLFYLNLPLSGIAFALVLIFLNVRAPEGSISVKLRRVDWFGNFIVIAGATLSMTGLTFAGVRFPWDSAQVLAPLVIGLALIVAFILYEARIPLEPTIPWGVLSNWTAISGYIGTFTHGLTSISVIYYLPIYFQAVRGDSPIIAGINMFPTALIIAPFAVLSGVSIAVLKKYIPANIAGWILIIVGFGIMSLLKADSTTGKWVGYQLVAAAGFGFLYPSTVFPILASLPVESTGSALAFFAFVRAFAQTWGITISATILQNGLKKKLPDAFVSQFPQGVEIAYAAIPVIKDLPEPLRTQVRVAFADSMSLIWKSMIGITGLGLISLLFLKEIPMRENTDATYGLEERGDIKKGDLEKQDTTVTPA</sequence>
<dbReference type="OrthoDB" id="3437016at2759"/>
<proteinExistence type="predicted"/>
<feature type="transmembrane region" description="Helical" evidence="6">
    <location>
        <begin position="423"/>
        <end position="445"/>
    </location>
</feature>
<feature type="transmembrane region" description="Helical" evidence="6">
    <location>
        <begin position="496"/>
        <end position="515"/>
    </location>
</feature>
<feature type="transmembrane region" description="Helical" evidence="6">
    <location>
        <begin position="328"/>
        <end position="352"/>
    </location>
</feature>
<dbReference type="InterPro" id="IPR020846">
    <property type="entry name" value="MFS_dom"/>
</dbReference>
<feature type="transmembrane region" description="Helical" evidence="6">
    <location>
        <begin position="230"/>
        <end position="250"/>
    </location>
</feature>
<dbReference type="PRINTS" id="PR01036">
    <property type="entry name" value="TCRTETB"/>
</dbReference>
<protein>
    <recommendedName>
        <fullName evidence="7">Major facilitator superfamily (MFS) profile domain-containing protein</fullName>
    </recommendedName>
</protein>
<keyword evidence="3 6" id="KW-1133">Transmembrane helix</keyword>
<comment type="subcellular location">
    <subcellularLocation>
        <location evidence="1">Membrane</location>
        <topology evidence="1">Multi-pass membrane protein</topology>
    </subcellularLocation>
</comment>
<dbReference type="Gene3D" id="1.20.1250.20">
    <property type="entry name" value="MFS general substrate transporter like domains"/>
    <property type="match status" value="2"/>
</dbReference>
<dbReference type="PANTHER" id="PTHR23501">
    <property type="entry name" value="MAJOR FACILITATOR SUPERFAMILY"/>
    <property type="match status" value="1"/>
</dbReference>
<evidence type="ECO:0000256" key="3">
    <source>
        <dbReference type="ARBA" id="ARBA00022989"/>
    </source>
</evidence>
<dbReference type="InterPro" id="IPR036259">
    <property type="entry name" value="MFS_trans_sf"/>
</dbReference>
<feature type="transmembrane region" description="Helical" evidence="6">
    <location>
        <begin position="100"/>
        <end position="118"/>
    </location>
</feature>
<feature type="transmembrane region" description="Helical" evidence="6">
    <location>
        <begin position="156"/>
        <end position="176"/>
    </location>
</feature>
<keyword evidence="4 6" id="KW-0472">Membrane</keyword>
<evidence type="ECO:0000256" key="5">
    <source>
        <dbReference type="SAM" id="MobiDB-lite"/>
    </source>
</evidence>
<keyword evidence="2 6" id="KW-0812">Transmembrane</keyword>
<dbReference type="AlphaFoldDB" id="A0A4R0RCH3"/>
<evidence type="ECO:0000313" key="8">
    <source>
        <dbReference type="EMBL" id="TCD64696.1"/>
    </source>
</evidence>
<feature type="transmembrane region" description="Helical" evidence="6">
    <location>
        <begin position="358"/>
        <end position="379"/>
    </location>
</feature>
<dbReference type="GO" id="GO:0022857">
    <property type="term" value="F:transmembrane transporter activity"/>
    <property type="evidence" value="ECO:0007669"/>
    <property type="project" value="InterPro"/>
</dbReference>
<dbReference type="EMBL" id="RWJN01000221">
    <property type="protein sequence ID" value="TCD64696.1"/>
    <property type="molecule type" value="Genomic_DNA"/>
</dbReference>
<evidence type="ECO:0000256" key="6">
    <source>
        <dbReference type="SAM" id="Phobius"/>
    </source>
</evidence>
<reference evidence="8 9" key="1">
    <citation type="submission" date="2018-11" db="EMBL/GenBank/DDBJ databases">
        <title>Genome assembly of Steccherinum ochraceum LE-BIN_3174, the white-rot fungus of the Steccherinaceae family (The Residual Polyporoid clade, Polyporales, Basidiomycota).</title>
        <authorList>
            <person name="Fedorova T.V."/>
            <person name="Glazunova O.A."/>
            <person name="Landesman E.O."/>
            <person name="Moiseenko K.V."/>
            <person name="Psurtseva N.V."/>
            <person name="Savinova O.S."/>
            <person name="Shakhova N.V."/>
            <person name="Tyazhelova T.V."/>
            <person name="Vasina D.V."/>
        </authorList>
    </citation>
    <scope>NUCLEOTIDE SEQUENCE [LARGE SCALE GENOMIC DNA]</scope>
    <source>
        <strain evidence="8 9">LE-BIN_3174</strain>
    </source>
</reference>
<dbReference type="Pfam" id="PF07690">
    <property type="entry name" value="MFS_1"/>
    <property type="match status" value="1"/>
</dbReference>
<evidence type="ECO:0000259" key="7">
    <source>
        <dbReference type="PROSITE" id="PS50850"/>
    </source>
</evidence>
<name>A0A4R0RCH3_9APHY</name>
<accession>A0A4R0RCH3</accession>
<gene>
    <name evidence="8" type="ORF">EIP91_003770</name>
</gene>
<dbReference type="GO" id="GO:0005886">
    <property type="term" value="C:plasma membrane"/>
    <property type="evidence" value="ECO:0007669"/>
    <property type="project" value="TreeGrafter"/>
</dbReference>
<dbReference type="STRING" id="92696.A0A4R0RCH3"/>
<feature type="transmembrane region" description="Helical" evidence="6">
    <location>
        <begin position="33"/>
        <end position="58"/>
    </location>
</feature>
<comment type="caution">
    <text evidence="8">The sequence shown here is derived from an EMBL/GenBank/DDBJ whole genome shotgun (WGS) entry which is preliminary data.</text>
</comment>
<organism evidence="8 9">
    <name type="scientific">Steccherinum ochraceum</name>
    <dbReference type="NCBI Taxonomy" id="92696"/>
    <lineage>
        <taxon>Eukaryota</taxon>
        <taxon>Fungi</taxon>
        <taxon>Dikarya</taxon>
        <taxon>Basidiomycota</taxon>
        <taxon>Agaricomycotina</taxon>
        <taxon>Agaricomycetes</taxon>
        <taxon>Polyporales</taxon>
        <taxon>Steccherinaceae</taxon>
        <taxon>Steccherinum</taxon>
    </lineage>
</organism>
<evidence type="ECO:0000256" key="2">
    <source>
        <dbReference type="ARBA" id="ARBA00022692"/>
    </source>
</evidence>
<dbReference type="SUPFAM" id="SSF103473">
    <property type="entry name" value="MFS general substrate transporter"/>
    <property type="match status" value="1"/>
</dbReference>
<dbReference type="InterPro" id="IPR011701">
    <property type="entry name" value="MFS"/>
</dbReference>
<evidence type="ECO:0000256" key="4">
    <source>
        <dbReference type="ARBA" id="ARBA00023136"/>
    </source>
</evidence>
<feature type="transmembrane region" description="Helical" evidence="6">
    <location>
        <begin position="257"/>
        <end position="274"/>
    </location>
</feature>
<feature type="transmembrane region" description="Helical" evidence="6">
    <location>
        <begin position="294"/>
        <end position="316"/>
    </location>
</feature>
<feature type="domain" description="Major facilitator superfamily (MFS) profile" evidence="7">
    <location>
        <begin position="35"/>
        <end position="523"/>
    </location>
</feature>
<dbReference type="PANTHER" id="PTHR23501:SF102">
    <property type="entry name" value="DRUG TRANSPORTER, PUTATIVE (AFU_ORTHOLOGUE AFUA_3G08530)-RELATED"/>
    <property type="match status" value="1"/>
</dbReference>
<dbReference type="PROSITE" id="PS50850">
    <property type="entry name" value="MFS"/>
    <property type="match status" value="1"/>
</dbReference>
<feature type="transmembrane region" description="Helical" evidence="6">
    <location>
        <begin position="391"/>
        <end position="411"/>
    </location>
</feature>
<feature type="transmembrane region" description="Helical" evidence="6">
    <location>
        <begin position="70"/>
        <end position="94"/>
    </location>
</feature>
<evidence type="ECO:0000256" key="1">
    <source>
        <dbReference type="ARBA" id="ARBA00004141"/>
    </source>
</evidence>
<feature type="region of interest" description="Disordered" evidence="5">
    <location>
        <begin position="1"/>
        <end position="22"/>
    </location>
</feature>
<evidence type="ECO:0000313" key="9">
    <source>
        <dbReference type="Proteomes" id="UP000292702"/>
    </source>
</evidence>
<keyword evidence="9" id="KW-1185">Reference proteome</keyword>
<feature type="transmembrane region" description="Helical" evidence="6">
    <location>
        <begin position="130"/>
        <end position="150"/>
    </location>
</feature>